<proteinExistence type="inferred from homology"/>
<comment type="similarity">
    <text evidence="1">Belongs to the arylamine N-acetyltransferase family.</text>
</comment>
<dbReference type="InterPro" id="IPR001447">
    <property type="entry name" value="Arylamine_N-AcTrfase"/>
</dbReference>
<protein>
    <submittedName>
        <fullName evidence="2">Arylamine N-acetyltransferase</fullName>
    </submittedName>
</protein>
<sequence>MSQQQVMNTRDIQMAISRARTEQVLEKLGFGQPPALTEHGLTQLYQAWCRTVPFDNLLRRIQVAKGAHAELPGFIPDHFFASWLRYGTGGTCWAGHGALYALLNALGFSVQFGLTTMRSPRPVSADSPGHGTLFVRLGETMFIVDATMLHGQPLPLQAWYSPHPVWGTRVHRDEGVWCVNWKPLGRSRVDCQLLEVDAAGYEYPKRHEQSRGNSRFDGAMLIRLAGRESITGIVKGEKVVRDVAGKEIFTSLTHRQQQALLIERFGIAEEVVAQLPMDEREK</sequence>
<dbReference type="Proteomes" id="UP001177527">
    <property type="component" value="Chromosome"/>
</dbReference>
<accession>A0AA95FXT7</accession>
<dbReference type="InterPro" id="IPR038765">
    <property type="entry name" value="Papain-like_cys_pep_sf"/>
</dbReference>
<dbReference type="GO" id="GO:0016407">
    <property type="term" value="F:acetyltransferase activity"/>
    <property type="evidence" value="ECO:0007669"/>
    <property type="project" value="InterPro"/>
</dbReference>
<organism evidence="2 3">
    <name type="scientific">Kluyvera intermedia</name>
    <name type="common">Enterobacter intermedius</name>
    <dbReference type="NCBI Taxonomy" id="61648"/>
    <lineage>
        <taxon>Bacteria</taxon>
        <taxon>Pseudomonadati</taxon>
        <taxon>Pseudomonadota</taxon>
        <taxon>Gammaproteobacteria</taxon>
        <taxon>Enterobacterales</taxon>
        <taxon>Enterobacteriaceae</taxon>
        <taxon>Kluyvera</taxon>
    </lineage>
</organism>
<dbReference type="InterPro" id="IPR053710">
    <property type="entry name" value="Arylamine_NAT_domain_sf"/>
</dbReference>
<name>A0AA95FXT7_KLUIN</name>
<gene>
    <name evidence="2" type="ORF">QBD33_13905</name>
</gene>
<dbReference type="EMBL" id="CP123488">
    <property type="protein sequence ID" value="WGL54757.1"/>
    <property type="molecule type" value="Genomic_DNA"/>
</dbReference>
<dbReference type="SUPFAM" id="SSF54001">
    <property type="entry name" value="Cysteine proteinases"/>
    <property type="match status" value="1"/>
</dbReference>
<dbReference type="AlphaFoldDB" id="A0AA95FXT7"/>
<dbReference type="Pfam" id="PF00797">
    <property type="entry name" value="Acetyltransf_2"/>
    <property type="match status" value="1"/>
</dbReference>
<evidence type="ECO:0000313" key="3">
    <source>
        <dbReference type="Proteomes" id="UP001177527"/>
    </source>
</evidence>
<evidence type="ECO:0000256" key="1">
    <source>
        <dbReference type="ARBA" id="ARBA00006547"/>
    </source>
</evidence>
<reference evidence="2" key="1">
    <citation type="submission" date="2023-04" db="EMBL/GenBank/DDBJ databases">
        <title>APH(3)-Id, a novel chromosomal aminoglycoside phosphotransferase, identified from an environmental isolate of Kluyvera intermedia DW18.</title>
        <authorList>
            <person name="Sha Y."/>
        </authorList>
    </citation>
    <scope>NUCLEOTIDE SEQUENCE</scope>
    <source>
        <strain evidence="2">DW18</strain>
    </source>
</reference>
<dbReference type="RefSeq" id="WP_280555805.1">
    <property type="nucleotide sequence ID" value="NZ_CP123488.1"/>
</dbReference>
<evidence type="ECO:0000313" key="2">
    <source>
        <dbReference type="EMBL" id="WGL54757.1"/>
    </source>
</evidence>
<dbReference type="Gene3D" id="3.30.2140.20">
    <property type="match status" value="1"/>
</dbReference>